<evidence type="ECO:0000313" key="16">
    <source>
        <dbReference type="Proteomes" id="UP000596742"/>
    </source>
</evidence>
<dbReference type="InterPro" id="IPR018212">
    <property type="entry name" value="Na/solute_symporter_CS"/>
</dbReference>
<reference evidence="15" key="1">
    <citation type="submission" date="2018-11" db="EMBL/GenBank/DDBJ databases">
        <authorList>
            <person name="Alioto T."/>
            <person name="Alioto T."/>
        </authorList>
    </citation>
    <scope>NUCLEOTIDE SEQUENCE</scope>
</reference>
<evidence type="ECO:0000256" key="8">
    <source>
        <dbReference type="ARBA" id="ARBA00023065"/>
    </source>
</evidence>
<dbReference type="PANTHER" id="PTHR42985">
    <property type="entry name" value="SODIUM-COUPLED MONOCARBOXYLATE TRANSPORTER"/>
    <property type="match status" value="1"/>
</dbReference>
<sequence length="648" mass="71021">MAATFTALDYCLFGAVLIVSGLIGVYYLLKEKWGAKEASADDILMGGREMPVFPVAMSLVASYMSAITVLGTPTEMYVFGSQYYLVAFSGLLTYPATCYVFLPFFHNLGLTSAYQYLELRFCRATRYLAGGIFALEMLLYMAVVLYAPALALNQVTGLSLWGSILSVGIVVTFYTSMGGLRAVLWTDTFQTFIVVGGLIGIISIGSSKLGGLAEVWRIASEGNRIEFFNFDPSPFVRCTFWGLIVGSFIGQLTIYGANQTMLQRYMSISNVRSSQLALFISLPATMLLISLVCLSGLVIYAAYATCDPLLDGKILARDQLLPYFVMETLGTVNGIPGLFVACIFSAALSSISSCLNALSITVLEDLIKPTLDYCDVTLSQRTEARLAKLLGVLGGLLVIGLAFLCYFLGTTVLQIMITVLGMAGGPLLALFIMGMFMPCVNAVGATVGTIIGSIVIFWIVAGAFVYQAPLPELPFRTDGCDVKDQINDLFNQFTSHVVDFSATSKPEVVTELMTDHSVDWSGYKIIYQLSFLWYPTVAVGISVVFGILISWATGWRKGKINSRFIYPVSEKLCCCLPEFLMRCFNCNQLWKYNQQSGSDLLSDEEDEDDDIPITIYTKTKSKENVHLLSKASTINHEDFEADLKHSVI</sequence>
<evidence type="ECO:0000256" key="14">
    <source>
        <dbReference type="SAM" id="Phobius"/>
    </source>
</evidence>
<feature type="transmembrane region" description="Helical" evidence="14">
    <location>
        <begin position="127"/>
        <end position="149"/>
    </location>
</feature>
<dbReference type="InterPro" id="IPR001734">
    <property type="entry name" value="Na/solute_symporter"/>
</dbReference>
<comment type="subcellular location">
    <subcellularLocation>
        <location evidence="1">Cell membrane</location>
        <topology evidence="1">Multi-pass membrane protein</topology>
    </subcellularLocation>
</comment>
<dbReference type="GO" id="GO:0015293">
    <property type="term" value="F:symporter activity"/>
    <property type="evidence" value="ECO:0007669"/>
    <property type="project" value="TreeGrafter"/>
</dbReference>
<evidence type="ECO:0000256" key="4">
    <source>
        <dbReference type="ARBA" id="ARBA00022475"/>
    </source>
</evidence>
<dbReference type="GO" id="GO:0098660">
    <property type="term" value="P:inorganic ion transmembrane transport"/>
    <property type="evidence" value="ECO:0007669"/>
    <property type="project" value="UniProtKB-ARBA"/>
</dbReference>
<evidence type="ECO:0000256" key="1">
    <source>
        <dbReference type="ARBA" id="ARBA00004651"/>
    </source>
</evidence>
<feature type="transmembrane region" description="Helical" evidence="14">
    <location>
        <begin position="389"/>
        <end position="409"/>
    </location>
</feature>
<keyword evidence="10" id="KW-0325">Glycoprotein</keyword>
<keyword evidence="5 14" id="KW-0812">Transmembrane</keyword>
<name>A0A8B6G2H6_MYTGA</name>
<evidence type="ECO:0000313" key="15">
    <source>
        <dbReference type="EMBL" id="VDI57731.1"/>
    </source>
</evidence>
<protein>
    <recommendedName>
        <fullName evidence="17">Sodium-dependent multivitamin transporter</fullName>
    </recommendedName>
</protein>
<comment type="catalytic activity">
    <reaction evidence="12">
        <text>iodide(out) + 2 Na(+)(out) = iodide(in) + 2 Na(+)(in)</text>
        <dbReference type="Rhea" id="RHEA:71207"/>
        <dbReference type="ChEBI" id="CHEBI:16382"/>
        <dbReference type="ChEBI" id="CHEBI:29101"/>
    </reaction>
</comment>
<dbReference type="PANTHER" id="PTHR42985:SF40">
    <property type="entry name" value="LD47995P-RELATED"/>
    <property type="match status" value="1"/>
</dbReference>
<evidence type="ECO:0000256" key="12">
    <source>
        <dbReference type="ARBA" id="ARBA00036099"/>
    </source>
</evidence>
<feature type="transmembrane region" description="Helical" evidence="14">
    <location>
        <begin position="50"/>
        <end position="71"/>
    </location>
</feature>
<keyword evidence="7" id="KW-0915">Sodium</keyword>
<feature type="transmembrane region" description="Helical" evidence="14">
    <location>
        <begin position="182"/>
        <end position="204"/>
    </location>
</feature>
<dbReference type="EMBL" id="UYJE01007767">
    <property type="protein sequence ID" value="VDI57731.1"/>
    <property type="molecule type" value="Genomic_DNA"/>
</dbReference>
<dbReference type="Proteomes" id="UP000596742">
    <property type="component" value="Unassembled WGS sequence"/>
</dbReference>
<dbReference type="NCBIfam" id="TIGR00813">
    <property type="entry name" value="sss"/>
    <property type="match status" value="1"/>
</dbReference>
<evidence type="ECO:0000256" key="6">
    <source>
        <dbReference type="ARBA" id="ARBA00022989"/>
    </source>
</evidence>
<dbReference type="Pfam" id="PF00474">
    <property type="entry name" value="SSF"/>
    <property type="match status" value="1"/>
</dbReference>
<dbReference type="CDD" id="cd11492">
    <property type="entry name" value="SLC5sbd_NIS-SMVT"/>
    <property type="match status" value="1"/>
</dbReference>
<dbReference type="AlphaFoldDB" id="A0A8B6G2H6"/>
<comment type="caution">
    <text evidence="15">The sequence shown here is derived from an EMBL/GenBank/DDBJ whole genome shotgun (WGS) entry which is preliminary data.</text>
</comment>
<feature type="transmembrane region" description="Helical" evidence="14">
    <location>
        <begin position="276"/>
        <end position="303"/>
    </location>
</feature>
<dbReference type="Gene3D" id="1.20.1730.10">
    <property type="entry name" value="Sodium/glucose cotransporter"/>
    <property type="match status" value="1"/>
</dbReference>
<evidence type="ECO:0000256" key="2">
    <source>
        <dbReference type="ARBA" id="ARBA00006434"/>
    </source>
</evidence>
<evidence type="ECO:0000256" key="10">
    <source>
        <dbReference type="ARBA" id="ARBA00023180"/>
    </source>
</evidence>
<feature type="transmembrane region" description="Helical" evidence="14">
    <location>
        <begin position="531"/>
        <end position="553"/>
    </location>
</feature>
<gene>
    <name evidence="15" type="ORF">MGAL_10B068910</name>
</gene>
<evidence type="ECO:0000256" key="7">
    <source>
        <dbReference type="ARBA" id="ARBA00023053"/>
    </source>
</evidence>
<dbReference type="PROSITE" id="PS00456">
    <property type="entry name" value="NA_SOLUT_SYMP_1"/>
    <property type="match status" value="1"/>
</dbReference>
<evidence type="ECO:0008006" key="17">
    <source>
        <dbReference type="Google" id="ProtNLM"/>
    </source>
</evidence>
<feature type="transmembrane region" description="Helical" evidence="14">
    <location>
        <begin position="83"/>
        <end position="106"/>
    </location>
</feature>
<feature type="transmembrane region" description="Helical" evidence="14">
    <location>
        <begin position="155"/>
        <end position="175"/>
    </location>
</feature>
<dbReference type="InterPro" id="IPR051163">
    <property type="entry name" value="Sodium:Solute_Symporter_SSF"/>
</dbReference>
<feature type="transmembrane region" description="Helical" evidence="14">
    <location>
        <begin position="415"/>
        <end position="436"/>
    </location>
</feature>
<feature type="transmembrane region" description="Helical" evidence="14">
    <location>
        <begin position="323"/>
        <end position="348"/>
    </location>
</feature>
<dbReference type="InterPro" id="IPR038377">
    <property type="entry name" value="Na/Glc_symporter_sf"/>
</dbReference>
<evidence type="ECO:0000256" key="5">
    <source>
        <dbReference type="ARBA" id="ARBA00022692"/>
    </source>
</evidence>
<dbReference type="GO" id="GO:0006814">
    <property type="term" value="P:sodium ion transport"/>
    <property type="evidence" value="ECO:0007669"/>
    <property type="project" value="UniProtKB-KW"/>
</dbReference>
<feature type="transmembrane region" description="Helical" evidence="14">
    <location>
        <begin position="443"/>
        <end position="466"/>
    </location>
</feature>
<dbReference type="OrthoDB" id="6132759at2759"/>
<keyword evidence="16" id="KW-1185">Reference proteome</keyword>
<dbReference type="PROSITE" id="PS50283">
    <property type="entry name" value="NA_SOLUT_SYMP_3"/>
    <property type="match status" value="1"/>
</dbReference>
<evidence type="ECO:0000256" key="13">
    <source>
        <dbReference type="RuleBase" id="RU362091"/>
    </source>
</evidence>
<proteinExistence type="inferred from homology"/>
<keyword evidence="11" id="KW-0739">Sodium transport</keyword>
<keyword evidence="4" id="KW-1003">Cell membrane</keyword>
<comment type="similarity">
    <text evidence="2 13">Belongs to the sodium:solute symporter (SSF) (TC 2.A.21) family.</text>
</comment>
<keyword evidence="6 14" id="KW-1133">Transmembrane helix</keyword>
<keyword evidence="3" id="KW-0813">Transport</keyword>
<feature type="transmembrane region" description="Helical" evidence="14">
    <location>
        <begin position="12"/>
        <end position="29"/>
    </location>
</feature>
<evidence type="ECO:0000256" key="3">
    <source>
        <dbReference type="ARBA" id="ARBA00022448"/>
    </source>
</evidence>
<keyword evidence="8" id="KW-0406">Ion transport</keyword>
<dbReference type="GO" id="GO:0005886">
    <property type="term" value="C:plasma membrane"/>
    <property type="evidence" value="ECO:0007669"/>
    <property type="project" value="UniProtKB-SubCell"/>
</dbReference>
<organism evidence="15 16">
    <name type="scientific">Mytilus galloprovincialis</name>
    <name type="common">Mediterranean mussel</name>
    <dbReference type="NCBI Taxonomy" id="29158"/>
    <lineage>
        <taxon>Eukaryota</taxon>
        <taxon>Metazoa</taxon>
        <taxon>Spiralia</taxon>
        <taxon>Lophotrochozoa</taxon>
        <taxon>Mollusca</taxon>
        <taxon>Bivalvia</taxon>
        <taxon>Autobranchia</taxon>
        <taxon>Pteriomorphia</taxon>
        <taxon>Mytilida</taxon>
        <taxon>Mytiloidea</taxon>
        <taxon>Mytilidae</taxon>
        <taxon>Mytilinae</taxon>
        <taxon>Mytilus</taxon>
    </lineage>
</organism>
<evidence type="ECO:0000256" key="11">
    <source>
        <dbReference type="ARBA" id="ARBA00023201"/>
    </source>
</evidence>
<dbReference type="GO" id="GO:0015075">
    <property type="term" value="F:monoatomic ion transmembrane transporter activity"/>
    <property type="evidence" value="ECO:0007669"/>
    <property type="project" value="UniProtKB-ARBA"/>
</dbReference>
<accession>A0A8B6G2H6</accession>
<keyword evidence="9 14" id="KW-0472">Membrane</keyword>
<evidence type="ECO:0000256" key="9">
    <source>
        <dbReference type="ARBA" id="ARBA00023136"/>
    </source>
</evidence>
<feature type="transmembrane region" description="Helical" evidence="14">
    <location>
        <begin position="234"/>
        <end position="255"/>
    </location>
</feature>